<evidence type="ECO:0000256" key="5">
    <source>
        <dbReference type="ARBA" id="ARBA00022419"/>
    </source>
</evidence>
<evidence type="ECO:0000313" key="14">
    <source>
        <dbReference type="EMBL" id="SIR88052.1"/>
    </source>
</evidence>
<evidence type="ECO:0000256" key="7">
    <source>
        <dbReference type="ARBA" id="ARBA00023239"/>
    </source>
</evidence>
<evidence type="ECO:0000256" key="2">
    <source>
        <dbReference type="ARBA" id="ARBA00003670"/>
    </source>
</evidence>
<comment type="catalytic activity">
    <reaction evidence="9 10">
        <text>oxaloacetate + phosphate = phosphoenolpyruvate + hydrogencarbonate</text>
        <dbReference type="Rhea" id="RHEA:28370"/>
        <dbReference type="ChEBI" id="CHEBI:16452"/>
        <dbReference type="ChEBI" id="CHEBI:17544"/>
        <dbReference type="ChEBI" id="CHEBI:43474"/>
        <dbReference type="ChEBI" id="CHEBI:58702"/>
        <dbReference type="EC" id="4.1.1.31"/>
    </reaction>
</comment>
<dbReference type="Pfam" id="PF00311">
    <property type="entry name" value="PEPcase"/>
    <property type="match status" value="1"/>
</dbReference>
<organism evidence="14 15">
    <name type="scientific">Williamsia sterculiae</name>
    <dbReference type="NCBI Taxonomy" id="1344003"/>
    <lineage>
        <taxon>Bacteria</taxon>
        <taxon>Bacillati</taxon>
        <taxon>Actinomycetota</taxon>
        <taxon>Actinomycetes</taxon>
        <taxon>Mycobacteriales</taxon>
        <taxon>Nocardiaceae</taxon>
        <taxon>Williamsia</taxon>
    </lineage>
</organism>
<gene>
    <name evidence="10" type="primary">ppc</name>
    <name evidence="14" type="ORF">SAMN05445060_1362</name>
</gene>
<evidence type="ECO:0000313" key="15">
    <source>
        <dbReference type="Proteomes" id="UP000186218"/>
    </source>
</evidence>
<dbReference type="InterPro" id="IPR033129">
    <property type="entry name" value="PEPCASE_His_AS"/>
</dbReference>
<dbReference type="PROSITE" id="PS00781">
    <property type="entry name" value="PEPCASE_1"/>
    <property type="match status" value="1"/>
</dbReference>
<dbReference type="STRING" id="1344003.SAMN05445060_1362"/>
<dbReference type="InterPro" id="IPR021135">
    <property type="entry name" value="PEP_COase"/>
</dbReference>
<dbReference type="EMBL" id="FTNT01000003">
    <property type="protein sequence ID" value="SIR88052.1"/>
    <property type="molecule type" value="Genomic_DNA"/>
</dbReference>
<dbReference type="GO" id="GO:0015977">
    <property type="term" value="P:carbon fixation"/>
    <property type="evidence" value="ECO:0007669"/>
    <property type="project" value="UniProtKB-UniRule"/>
</dbReference>
<dbReference type="GO" id="GO:0005829">
    <property type="term" value="C:cytosol"/>
    <property type="evidence" value="ECO:0007669"/>
    <property type="project" value="TreeGrafter"/>
</dbReference>
<evidence type="ECO:0000256" key="4">
    <source>
        <dbReference type="ARBA" id="ARBA00012305"/>
    </source>
</evidence>
<keyword evidence="8 10" id="KW-0120">Carbon dioxide fixation</keyword>
<feature type="region of interest" description="Disordered" evidence="13">
    <location>
        <begin position="1"/>
        <end position="28"/>
    </location>
</feature>
<dbReference type="GO" id="GO:0000287">
    <property type="term" value="F:magnesium ion binding"/>
    <property type="evidence" value="ECO:0007669"/>
    <property type="project" value="UniProtKB-UniRule"/>
</dbReference>
<dbReference type="OrthoDB" id="9768133at2"/>
<accession>A0A1N7EIV6</accession>
<dbReference type="AlphaFoldDB" id="A0A1N7EIV6"/>
<feature type="active site" evidence="10 11">
    <location>
        <position position="164"/>
    </location>
</feature>
<reference evidence="14 15" key="1">
    <citation type="submission" date="2017-01" db="EMBL/GenBank/DDBJ databases">
        <authorList>
            <person name="Mah S.A."/>
            <person name="Swanson W.J."/>
            <person name="Moy G.W."/>
            <person name="Vacquier V.D."/>
        </authorList>
    </citation>
    <scope>NUCLEOTIDE SEQUENCE [LARGE SCALE GENOMIC DNA]</scope>
    <source>
        <strain evidence="14 15">CPCC 203464</strain>
    </source>
</reference>
<comment type="similarity">
    <text evidence="3 10">Belongs to the PEPCase type 1 family.</text>
</comment>
<sequence length="940" mass="103647">MTESSAGGPAVDLRPVPDSAADTGRAATEPLREDIRLLGGMLGEIIREQSGEHVFELVEDARVAAFKVRRGEIDRDEMVRMLSDIAPTDALPVIRAFTNFALLANLAEDIHRERRRAIHVRAGEPPQDSSLAATYTKLHDAGLDDGQVGDGLAHATVVPVITAHPTETRRRTVFEAQNRITELMRFRGRTELTPAEVDEVTTGLRRQIITLWQTALIRLERLRIQDEIEVGLRYYDAAFFDVIPRVNAQVRAALREQYPDAGLTDDPMLRMGSWIGGDRDGNPFVTDEIVAMATGRAAQTAVTRHLRELRTLAQELSMSARLVEVSDEVLALGGVDRGDPGTDEPYRLALRHIRARLAATAHAIFGAEFDVEADEYLLDGAPAYADATEMLADLDVLDRSLRDNHTDVLADARLLTLRESVRAFGFHLSGLDLRQNSDMHEEVVAELLAWAGVESDYLSLDEDARVRVLTEVLSSRRPLLAPGAELSELATKELGIVRAAAHAVATYGPQAVPNYVISMCQSVSDMLEPMILLKETGLFDPGVDGKDLRCTVRIVPLFETIEDLQQGATTTVAALDLPLYRALVDQQSGIQEVMLGYSDSNKDGGYLAANWALYRAELDLVEASAKAGIRLRLFHGRGGTVGRGGGPSYDAILAQPPGAVQGSLRLTEQGEIIAAKYAEPVLARRNLETLLAATIESTLLDTEGLGGDAEAAYLVLDELAALARTAYSELVHDTPGFVEYFTTSTPLSEIGALNIGSRPASRKQTEKISDLRAIPWVLSWSQSRVMLPGWYGTGAAFQRWIDGDEGRLETLRDYYRRWPFFRTVMSNMAQVMAKSDMGLARLYSQLVPDVELREKVFGMIEDEHQRTIDMYYAITETDDLLADNAALKRSVFNRFPYLEPLNLLQIELLQRFRAGDDSDVVRRGIQLTMNGLATALRNSG</sequence>
<dbReference type="RefSeq" id="WP_076477797.1">
    <property type="nucleotide sequence ID" value="NZ_FTNT01000003.1"/>
</dbReference>
<comment type="function">
    <text evidence="2 10">Forms oxaloacetate, a four-carbon dicarboxylic acid source for the tricarboxylic acid cycle.</text>
</comment>
<dbReference type="GO" id="GO:0006107">
    <property type="term" value="P:oxaloacetate metabolic process"/>
    <property type="evidence" value="ECO:0007669"/>
    <property type="project" value="UniProtKB-UniRule"/>
</dbReference>
<evidence type="ECO:0000256" key="13">
    <source>
        <dbReference type="SAM" id="MobiDB-lite"/>
    </source>
</evidence>
<feature type="active site" evidence="10 12">
    <location>
        <position position="602"/>
    </location>
</feature>
<dbReference type="InterPro" id="IPR015813">
    <property type="entry name" value="Pyrv/PenolPyrv_kinase-like_dom"/>
</dbReference>
<evidence type="ECO:0000256" key="8">
    <source>
        <dbReference type="ARBA" id="ARBA00023300"/>
    </source>
</evidence>
<dbReference type="PROSITE" id="PS00393">
    <property type="entry name" value="PEPCASE_2"/>
    <property type="match status" value="1"/>
</dbReference>
<evidence type="ECO:0000256" key="12">
    <source>
        <dbReference type="PROSITE-ProRule" id="PRU10112"/>
    </source>
</evidence>
<evidence type="ECO:0000256" key="3">
    <source>
        <dbReference type="ARBA" id="ARBA00008346"/>
    </source>
</evidence>
<dbReference type="GO" id="GO:0008964">
    <property type="term" value="F:phosphoenolpyruvate carboxylase activity"/>
    <property type="evidence" value="ECO:0007669"/>
    <property type="project" value="UniProtKB-UniRule"/>
</dbReference>
<dbReference type="PANTHER" id="PTHR30523">
    <property type="entry name" value="PHOSPHOENOLPYRUVATE CARBOXYLASE"/>
    <property type="match status" value="1"/>
</dbReference>
<keyword evidence="7 10" id="KW-0456">Lyase</keyword>
<keyword evidence="6 10" id="KW-0460">Magnesium</keyword>
<evidence type="ECO:0000256" key="1">
    <source>
        <dbReference type="ARBA" id="ARBA00001946"/>
    </source>
</evidence>
<dbReference type="HAMAP" id="MF_00595">
    <property type="entry name" value="PEPcase_type1"/>
    <property type="match status" value="1"/>
</dbReference>
<dbReference type="EC" id="4.1.1.31" evidence="4 10"/>
<keyword evidence="15" id="KW-1185">Reference proteome</keyword>
<dbReference type="NCBIfam" id="NF000584">
    <property type="entry name" value="PRK00009.1"/>
    <property type="match status" value="1"/>
</dbReference>
<dbReference type="PRINTS" id="PR00150">
    <property type="entry name" value="PEPCARBXLASE"/>
</dbReference>
<dbReference type="InterPro" id="IPR022805">
    <property type="entry name" value="PEP_COase_bac/pln-type"/>
</dbReference>
<keyword evidence="14" id="KW-0670">Pyruvate</keyword>
<evidence type="ECO:0000256" key="6">
    <source>
        <dbReference type="ARBA" id="ARBA00022842"/>
    </source>
</evidence>
<evidence type="ECO:0000256" key="10">
    <source>
        <dbReference type="HAMAP-Rule" id="MF_00595"/>
    </source>
</evidence>
<evidence type="ECO:0000256" key="11">
    <source>
        <dbReference type="PROSITE-ProRule" id="PRU10111"/>
    </source>
</evidence>
<name>A0A1N7EIV6_9NOCA</name>
<comment type="cofactor">
    <cofactor evidence="1 10">
        <name>Mg(2+)</name>
        <dbReference type="ChEBI" id="CHEBI:18420"/>
    </cofactor>
</comment>
<protein>
    <recommendedName>
        <fullName evidence="5 10">Phosphoenolpyruvate carboxylase</fullName>
        <shortName evidence="10">PEPC</shortName>
        <shortName evidence="10">PEPCase</shortName>
        <ecNumber evidence="4 10">4.1.1.31</ecNumber>
    </recommendedName>
</protein>
<evidence type="ECO:0000256" key="9">
    <source>
        <dbReference type="ARBA" id="ARBA00048995"/>
    </source>
</evidence>
<comment type="subunit">
    <text evidence="10">Homotetramer.</text>
</comment>
<dbReference type="Proteomes" id="UP000186218">
    <property type="component" value="Unassembled WGS sequence"/>
</dbReference>
<dbReference type="Gene3D" id="1.20.1440.90">
    <property type="entry name" value="Phosphoenolpyruvate/pyruvate domain"/>
    <property type="match status" value="1"/>
</dbReference>
<dbReference type="InterPro" id="IPR018129">
    <property type="entry name" value="PEP_COase_Lys_AS"/>
</dbReference>
<dbReference type="GO" id="GO:0006099">
    <property type="term" value="P:tricarboxylic acid cycle"/>
    <property type="evidence" value="ECO:0007669"/>
    <property type="project" value="InterPro"/>
</dbReference>
<proteinExistence type="inferred from homology"/>
<dbReference type="SUPFAM" id="SSF51621">
    <property type="entry name" value="Phosphoenolpyruvate/pyruvate domain"/>
    <property type="match status" value="1"/>
</dbReference>
<dbReference type="PANTHER" id="PTHR30523:SF6">
    <property type="entry name" value="PHOSPHOENOLPYRUVATE CARBOXYLASE"/>
    <property type="match status" value="1"/>
</dbReference>